<evidence type="ECO:0000256" key="7">
    <source>
        <dbReference type="ARBA" id="ARBA00029500"/>
    </source>
</evidence>
<accession>A0A317MRE9</accession>
<dbReference type="InterPro" id="IPR009057">
    <property type="entry name" value="Homeodomain-like_sf"/>
</dbReference>
<keyword evidence="2" id="KW-0058">Aromatic hydrocarbons catabolism</keyword>
<dbReference type="RefSeq" id="WP_110020071.1">
    <property type="nucleotide sequence ID" value="NZ_QGTJ01000013.1"/>
</dbReference>
<dbReference type="PROSITE" id="PS00676">
    <property type="entry name" value="SIGMA54_INTERACT_2"/>
    <property type="match status" value="1"/>
</dbReference>
<keyword evidence="6" id="KW-0804">Transcription</keyword>
<dbReference type="OrthoDB" id="9804019at2"/>
<comment type="caution">
    <text evidence="9">The sequence shown here is derived from an EMBL/GenBank/DDBJ whole genome shotgun (WGS) entry which is preliminary data.</text>
</comment>
<dbReference type="Gene3D" id="3.40.50.300">
    <property type="entry name" value="P-loop containing nucleotide triphosphate hydrolases"/>
    <property type="match status" value="1"/>
</dbReference>
<evidence type="ECO:0000256" key="2">
    <source>
        <dbReference type="ARBA" id="ARBA00022797"/>
    </source>
</evidence>
<dbReference type="InterPro" id="IPR025662">
    <property type="entry name" value="Sigma_54_int_dom_ATP-bd_1"/>
</dbReference>
<dbReference type="InterPro" id="IPR025944">
    <property type="entry name" value="Sigma_54_int_dom_CS"/>
</dbReference>
<dbReference type="GO" id="GO:0003677">
    <property type="term" value="F:DNA binding"/>
    <property type="evidence" value="ECO:0007669"/>
    <property type="project" value="UniProtKB-KW"/>
</dbReference>
<keyword evidence="4" id="KW-0805">Transcription regulation</keyword>
<dbReference type="SUPFAM" id="SSF55785">
    <property type="entry name" value="PYP-like sensor domain (PAS domain)"/>
    <property type="match status" value="1"/>
</dbReference>
<dbReference type="PROSITE" id="PS50045">
    <property type="entry name" value="SIGMA54_INTERACT_4"/>
    <property type="match status" value="1"/>
</dbReference>
<gene>
    <name evidence="9" type="ORF">C7443_11339</name>
</gene>
<evidence type="ECO:0000256" key="6">
    <source>
        <dbReference type="ARBA" id="ARBA00023163"/>
    </source>
</evidence>
<dbReference type="Pfam" id="PF00158">
    <property type="entry name" value="Sigma54_activat"/>
    <property type="match status" value="1"/>
</dbReference>
<dbReference type="SUPFAM" id="SSF52540">
    <property type="entry name" value="P-loop containing nucleoside triphosphate hydrolases"/>
    <property type="match status" value="1"/>
</dbReference>
<sequence length="458" mass="48530">MNQPQTALPRERQSMGFGAALPLAASLPGVGDATSLLHGICDRLPLGLLLCDAGGRITLVNAYAERCLGLDGAGVVGMDLALLSRRSALDFSPLLGDADGRGGVLCSRRSGRTYLVDRQAFEDGTRLWVLRDAADADSEPAPAASVEAPRGDDVHARLLELGMRAHARGARVLLLGESGSGKTALAKRIHACASADAPFIHVNCGGIPETLFESELFGYVRGAFSGALNAGKRGLIESADGGTLFLDEIGELPPASQAKLLKFLDDGIVVPVGASSGRSVSVRVIAATNRELKTLSAAGQFREDLYYRLAVVTLRVPALRDSPDRAQLIDALLAEVCRGREQPLRLSPALRAWLDRYRFPGNVRELANLLEYLAVVADGVADLMHLPDELAPAARPAADPVAAFTAPAIDDDADLRTRVARYERELISATLAGAASKREAARRLGIDVATLIRKLARA</sequence>
<keyword evidence="5" id="KW-0238">DNA-binding</keyword>
<dbReference type="Pfam" id="PF25601">
    <property type="entry name" value="AAA_lid_14"/>
    <property type="match status" value="1"/>
</dbReference>
<dbReference type="CDD" id="cd00009">
    <property type="entry name" value="AAA"/>
    <property type="match status" value="1"/>
</dbReference>
<dbReference type="FunFam" id="3.40.50.300:FF:000006">
    <property type="entry name" value="DNA-binding transcriptional regulator NtrC"/>
    <property type="match status" value="1"/>
</dbReference>
<dbReference type="GO" id="GO:0006355">
    <property type="term" value="P:regulation of DNA-templated transcription"/>
    <property type="evidence" value="ECO:0007669"/>
    <property type="project" value="InterPro"/>
</dbReference>
<evidence type="ECO:0000313" key="10">
    <source>
        <dbReference type="Proteomes" id="UP000246569"/>
    </source>
</evidence>
<keyword evidence="1" id="KW-0547">Nucleotide-binding</keyword>
<dbReference type="InterPro" id="IPR035965">
    <property type="entry name" value="PAS-like_dom_sf"/>
</dbReference>
<dbReference type="PROSITE" id="PS00675">
    <property type="entry name" value="SIGMA54_INTERACT_1"/>
    <property type="match status" value="1"/>
</dbReference>
<dbReference type="Gene3D" id="1.10.10.60">
    <property type="entry name" value="Homeodomain-like"/>
    <property type="match status" value="1"/>
</dbReference>
<evidence type="ECO:0000313" key="9">
    <source>
        <dbReference type="EMBL" id="PWV58858.1"/>
    </source>
</evidence>
<feature type="domain" description="Sigma-54 factor interaction" evidence="8">
    <location>
        <begin position="157"/>
        <end position="375"/>
    </location>
</feature>
<evidence type="ECO:0000259" key="8">
    <source>
        <dbReference type="PROSITE" id="PS50045"/>
    </source>
</evidence>
<dbReference type="SUPFAM" id="SSF46689">
    <property type="entry name" value="Homeodomain-like"/>
    <property type="match status" value="1"/>
</dbReference>
<keyword evidence="10" id="KW-1185">Reference proteome</keyword>
<evidence type="ECO:0000256" key="1">
    <source>
        <dbReference type="ARBA" id="ARBA00022741"/>
    </source>
</evidence>
<dbReference type="SMART" id="SM00382">
    <property type="entry name" value="AAA"/>
    <property type="match status" value="1"/>
</dbReference>
<evidence type="ECO:0000256" key="3">
    <source>
        <dbReference type="ARBA" id="ARBA00022840"/>
    </source>
</evidence>
<dbReference type="InterPro" id="IPR058031">
    <property type="entry name" value="AAA_lid_NorR"/>
</dbReference>
<dbReference type="InterPro" id="IPR027417">
    <property type="entry name" value="P-loop_NTPase"/>
</dbReference>
<protein>
    <recommendedName>
        <fullName evidence="7">HTH-type transcriptional regulatory protein TyrR</fullName>
    </recommendedName>
</protein>
<dbReference type="PROSITE" id="PS00688">
    <property type="entry name" value="SIGMA54_INTERACT_3"/>
    <property type="match status" value="1"/>
</dbReference>
<dbReference type="AlphaFoldDB" id="A0A317MRE9"/>
<evidence type="ECO:0000256" key="4">
    <source>
        <dbReference type="ARBA" id="ARBA00023015"/>
    </source>
</evidence>
<dbReference type="Gene3D" id="1.10.8.60">
    <property type="match status" value="1"/>
</dbReference>
<dbReference type="Gene3D" id="3.30.450.20">
    <property type="entry name" value="PAS domain"/>
    <property type="match status" value="1"/>
</dbReference>
<dbReference type="GO" id="GO:0005524">
    <property type="term" value="F:ATP binding"/>
    <property type="evidence" value="ECO:0007669"/>
    <property type="project" value="UniProtKB-KW"/>
</dbReference>
<dbReference type="EMBL" id="QGTJ01000013">
    <property type="protein sequence ID" value="PWV58858.1"/>
    <property type="molecule type" value="Genomic_DNA"/>
</dbReference>
<dbReference type="InterPro" id="IPR002078">
    <property type="entry name" value="Sigma_54_int"/>
</dbReference>
<dbReference type="PANTHER" id="PTHR32071">
    <property type="entry name" value="TRANSCRIPTIONAL REGULATORY PROTEIN"/>
    <property type="match status" value="1"/>
</dbReference>
<proteinExistence type="predicted"/>
<keyword evidence="3" id="KW-0067">ATP-binding</keyword>
<organism evidence="9 10">
    <name type="scientific">Plasticicumulans acidivorans</name>
    <dbReference type="NCBI Taxonomy" id="886464"/>
    <lineage>
        <taxon>Bacteria</taxon>
        <taxon>Pseudomonadati</taxon>
        <taxon>Pseudomonadota</taxon>
        <taxon>Gammaproteobacteria</taxon>
        <taxon>Candidatus Competibacteraceae</taxon>
        <taxon>Plasticicumulans</taxon>
    </lineage>
</organism>
<dbReference type="InterPro" id="IPR030828">
    <property type="entry name" value="HTH_TyrR"/>
</dbReference>
<reference evidence="9 10" key="1">
    <citation type="submission" date="2018-05" db="EMBL/GenBank/DDBJ databases">
        <title>Genomic Encyclopedia of Type Strains, Phase IV (KMG-IV): sequencing the most valuable type-strain genomes for metagenomic binning, comparative biology and taxonomic classification.</title>
        <authorList>
            <person name="Goeker M."/>
        </authorList>
    </citation>
    <scope>NUCLEOTIDE SEQUENCE [LARGE SCALE GENOMIC DNA]</scope>
    <source>
        <strain evidence="9 10">DSM 23606</strain>
    </source>
</reference>
<dbReference type="Proteomes" id="UP000246569">
    <property type="component" value="Unassembled WGS sequence"/>
</dbReference>
<evidence type="ECO:0000256" key="5">
    <source>
        <dbReference type="ARBA" id="ARBA00023125"/>
    </source>
</evidence>
<name>A0A317MRE9_9GAMM</name>
<dbReference type="InterPro" id="IPR025943">
    <property type="entry name" value="Sigma_54_int_dom_ATP-bd_2"/>
</dbReference>
<dbReference type="InterPro" id="IPR003593">
    <property type="entry name" value="AAA+_ATPase"/>
</dbReference>
<dbReference type="Pfam" id="PF18024">
    <property type="entry name" value="HTH_50"/>
    <property type="match status" value="1"/>
</dbReference>